<proteinExistence type="predicted"/>
<reference evidence="3 4" key="1">
    <citation type="journal article" date="2016" name="Nat. Commun.">
        <title>Thousands of microbial genomes shed light on interconnected biogeochemical processes in an aquifer system.</title>
        <authorList>
            <person name="Anantharaman K."/>
            <person name="Brown C.T."/>
            <person name="Hug L.A."/>
            <person name="Sharon I."/>
            <person name="Castelle C.J."/>
            <person name="Probst A.J."/>
            <person name="Thomas B.C."/>
            <person name="Singh A."/>
            <person name="Wilkins M.J."/>
            <person name="Karaoz U."/>
            <person name="Brodie E.L."/>
            <person name="Williams K.H."/>
            <person name="Hubbard S.S."/>
            <person name="Banfield J.F."/>
        </authorList>
    </citation>
    <scope>NUCLEOTIDE SEQUENCE [LARGE SCALE GENOMIC DNA]</scope>
</reference>
<dbReference type="STRING" id="1798650.A2945_01970"/>
<dbReference type="PANTHER" id="PTHR42680:SF2">
    <property type="entry name" value="DCTP DEAMINASE"/>
    <property type="match status" value="1"/>
</dbReference>
<dbReference type="GO" id="GO:0008829">
    <property type="term" value="F:dCTP deaminase activity"/>
    <property type="evidence" value="ECO:0007669"/>
    <property type="project" value="InterPro"/>
</dbReference>
<dbReference type="EMBL" id="MHLA01000013">
    <property type="protein sequence ID" value="OGY99743.1"/>
    <property type="molecule type" value="Genomic_DNA"/>
</dbReference>
<dbReference type="InterPro" id="IPR033704">
    <property type="entry name" value="dUTPase_trimeric"/>
</dbReference>
<evidence type="ECO:0000313" key="3">
    <source>
        <dbReference type="EMBL" id="OGY99743.1"/>
    </source>
</evidence>
<evidence type="ECO:0000313" key="4">
    <source>
        <dbReference type="Proteomes" id="UP000178880"/>
    </source>
</evidence>
<dbReference type="SUPFAM" id="SSF51283">
    <property type="entry name" value="dUTPase-like"/>
    <property type="match status" value="1"/>
</dbReference>
<keyword evidence="2" id="KW-0546">Nucleotide metabolism</keyword>
<dbReference type="Proteomes" id="UP000178880">
    <property type="component" value="Unassembled WGS sequence"/>
</dbReference>
<dbReference type="GO" id="GO:0006229">
    <property type="term" value="P:dUTP biosynthetic process"/>
    <property type="evidence" value="ECO:0007669"/>
    <property type="project" value="InterPro"/>
</dbReference>
<dbReference type="InterPro" id="IPR011962">
    <property type="entry name" value="dCTP_deaminase"/>
</dbReference>
<dbReference type="InterPro" id="IPR036157">
    <property type="entry name" value="dUTPase-like_sf"/>
</dbReference>
<protein>
    <submittedName>
        <fullName evidence="3">Uncharacterized protein</fullName>
    </submittedName>
</protein>
<evidence type="ECO:0000256" key="2">
    <source>
        <dbReference type="ARBA" id="ARBA00023080"/>
    </source>
</evidence>
<comment type="caution">
    <text evidence="3">The sequence shown here is derived from an EMBL/GenBank/DDBJ whole genome shotgun (WGS) entry which is preliminary data.</text>
</comment>
<evidence type="ECO:0000256" key="1">
    <source>
        <dbReference type="ARBA" id="ARBA00022801"/>
    </source>
</evidence>
<name>A0A1G2CEC1_9BACT</name>
<dbReference type="Pfam" id="PF22769">
    <property type="entry name" value="DCD"/>
    <property type="match status" value="1"/>
</dbReference>
<gene>
    <name evidence="3" type="ORF">A2945_01970</name>
</gene>
<dbReference type="CDD" id="cd07557">
    <property type="entry name" value="trimeric_dUTPase"/>
    <property type="match status" value="1"/>
</dbReference>
<sequence length="229" mass="26275">MLLSRDQILKHRERGTIVIEPYHDRNLKTTSYDVTLGPWFWREKKPAGRLAVHNLYDAESTKAVWSGPFEAEAVQAVEKRVENEFKNISRDAKVILLEPGETILAHTNEYIGGKDICVAKMYARSSMGRNFVEVCKDAGWGDVGYFNRWTMEVTNNSRYFAIPLVVGRRIAQMVFYEVAPLISNKLDYAADAGKYQTSQKLEELKRTWNPHMMVPKMHMDWEAAALPSS</sequence>
<accession>A0A1G2CEC1</accession>
<keyword evidence="1" id="KW-0378">Hydrolase</keyword>
<dbReference type="Gene3D" id="2.70.40.10">
    <property type="match status" value="1"/>
</dbReference>
<dbReference type="AlphaFoldDB" id="A0A1G2CEC1"/>
<organism evidence="3 4">
    <name type="scientific">Candidatus Liptonbacteria bacterium RIFCSPLOWO2_01_FULL_52_25</name>
    <dbReference type="NCBI Taxonomy" id="1798650"/>
    <lineage>
        <taxon>Bacteria</taxon>
        <taxon>Candidatus Liptoniibacteriota</taxon>
    </lineage>
</organism>
<dbReference type="PANTHER" id="PTHR42680">
    <property type="entry name" value="DCTP DEAMINASE"/>
    <property type="match status" value="1"/>
</dbReference>